<dbReference type="Proteomes" id="UP000288388">
    <property type="component" value="Unassembled WGS sequence"/>
</dbReference>
<feature type="binding site" evidence="9">
    <location>
        <position position="432"/>
    </location>
    <ligand>
        <name>substrate</name>
    </ligand>
</feature>
<reference evidence="13 14" key="1">
    <citation type="submission" date="2018-12" db="EMBL/GenBank/DDBJ databases">
        <title>A novel vanA-carrying plasmid in a clinical isolate of Enterococcus avium.</title>
        <authorList>
            <person name="Bernasconi O.J."/>
            <person name="Luzzaro F."/>
            <person name="Endimiani A."/>
        </authorList>
    </citation>
    <scope>NUCLEOTIDE SEQUENCE [LARGE SCALE GENOMIC DNA]</scope>
    <source>
        <strain evidence="13 14">LC0559/18</strain>
    </source>
</reference>
<dbReference type="GO" id="GO:0046872">
    <property type="term" value="F:metal ion binding"/>
    <property type="evidence" value="ECO:0007669"/>
    <property type="project" value="UniProtKB-KW"/>
</dbReference>
<dbReference type="AlphaFoldDB" id="A0A437USG8"/>
<dbReference type="PIRSF" id="PIRSF005091">
    <property type="entry name" value="Mmb_sulf_HI1246"/>
    <property type="match status" value="1"/>
</dbReference>
<comment type="pathway">
    <text evidence="2">Cell wall biogenesis; lipoteichoic acid biosynthesis.</text>
</comment>
<evidence type="ECO:0000256" key="11">
    <source>
        <dbReference type="SAM" id="Phobius"/>
    </source>
</evidence>
<comment type="subcellular location">
    <subcellularLocation>
        <location evidence="1">Cell membrane</location>
        <topology evidence="1">Multi-pass membrane protein</topology>
    </subcellularLocation>
</comment>
<keyword evidence="9" id="KW-0464">Manganese</keyword>
<keyword evidence="4" id="KW-1003">Cell membrane</keyword>
<feature type="binding site" evidence="10">
    <location>
        <position position="493"/>
    </location>
    <ligand>
        <name>Mn(2+)</name>
        <dbReference type="ChEBI" id="CHEBI:29035"/>
    </ligand>
</feature>
<feature type="binding site" evidence="10">
    <location>
        <position position="492"/>
    </location>
    <ligand>
        <name>Mn(2+)</name>
        <dbReference type="ChEBI" id="CHEBI:29035"/>
    </ligand>
</feature>
<dbReference type="InterPro" id="IPR012160">
    <property type="entry name" value="LtaS-like"/>
</dbReference>
<evidence type="ECO:0000256" key="1">
    <source>
        <dbReference type="ARBA" id="ARBA00004651"/>
    </source>
</evidence>
<gene>
    <name evidence="13" type="ORF">EK398_09815</name>
</gene>
<keyword evidence="9" id="KW-0479">Metal-binding</keyword>
<proteinExistence type="inferred from homology"/>
<dbReference type="GO" id="GO:0005886">
    <property type="term" value="C:plasma membrane"/>
    <property type="evidence" value="ECO:0007669"/>
    <property type="project" value="UniProtKB-SubCell"/>
</dbReference>
<feature type="binding site" evidence="10">
    <location>
        <position position="315"/>
    </location>
    <ligand>
        <name>Mn(2+)</name>
        <dbReference type="ChEBI" id="CHEBI:29035"/>
    </ligand>
</feature>
<accession>A0A437USG8</accession>
<dbReference type="Pfam" id="PF00884">
    <property type="entry name" value="Sulfatase"/>
    <property type="match status" value="1"/>
</dbReference>
<evidence type="ECO:0000259" key="12">
    <source>
        <dbReference type="Pfam" id="PF00884"/>
    </source>
</evidence>
<evidence type="ECO:0000256" key="5">
    <source>
        <dbReference type="ARBA" id="ARBA00022692"/>
    </source>
</evidence>
<feature type="transmembrane region" description="Helical" evidence="11">
    <location>
        <begin position="137"/>
        <end position="155"/>
    </location>
</feature>
<comment type="similarity">
    <text evidence="3">Belongs to the LTA synthase family.</text>
</comment>
<feature type="active site" evidence="8">
    <location>
        <position position="315"/>
    </location>
</feature>
<evidence type="ECO:0000256" key="6">
    <source>
        <dbReference type="ARBA" id="ARBA00022989"/>
    </source>
</evidence>
<dbReference type="CDD" id="cd16015">
    <property type="entry name" value="LTA_synthase"/>
    <property type="match status" value="1"/>
</dbReference>
<keyword evidence="6 11" id="KW-1133">Transmembrane helix</keyword>
<feature type="domain" description="Sulfatase N-terminal" evidence="12">
    <location>
        <begin position="259"/>
        <end position="560"/>
    </location>
</feature>
<evidence type="ECO:0000256" key="4">
    <source>
        <dbReference type="ARBA" id="ARBA00022475"/>
    </source>
</evidence>
<evidence type="ECO:0000256" key="10">
    <source>
        <dbReference type="PIRSR" id="PIRSR005091-3"/>
    </source>
</evidence>
<feature type="transmembrane region" description="Helical" evidence="11">
    <location>
        <begin position="53"/>
        <end position="74"/>
    </location>
</feature>
<dbReference type="PANTHER" id="PTHR47371">
    <property type="entry name" value="LIPOTEICHOIC ACID SYNTHASE"/>
    <property type="match status" value="1"/>
</dbReference>
<feature type="binding site" evidence="10">
    <location>
        <position position="267"/>
    </location>
    <ligand>
        <name>Mn(2+)</name>
        <dbReference type="ChEBI" id="CHEBI:29035"/>
    </ligand>
</feature>
<evidence type="ECO:0000256" key="3">
    <source>
        <dbReference type="ARBA" id="ARBA00009983"/>
    </source>
</evidence>
<dbReference type="SUPFAM" id="SSF53649">
    <property type="entry name" value="Alkaline phosphatase-like"/>
    <property type="match status" value="1"/>
</dbReference>
<feature type="transmembrane region" description="Helical" evidence="11">
    <location>
        <begin position="23"/>
        <end position="41"/>
    </location>
</feature>
<keyword evidence="7 11" id="KW-0472">Membrane</keyword>
<comment type="caution">
    <text evidence="13">The sequence shown here is derived from an EMBL/GenBank/DDBJ whole genome shotgun (WGS) entry which is preliminary data.</text>
</comment>
<name>A0A437USG8_ENTAV</name>
<evidence type="ECO:0000256" key="2">
    <source>
        <dbReference type="ARBA" id="ARBA00004936"/>
    </source>
</evidence>
<dbReference type="PANTHER" id="PTHR47371:SF3">
    <property type="entry name" value="PHOSPHOGLYCEROL TRANSFERASE I"/>
    <property type="match status" value="1"/>
</dbReference>
<evidence type="ECO:0000256" key="9">
    <source>
        <dbReference type="PIRSR" id="PIRSR005091-2"/>
    </source>
</evidence>
<dbReference type="InterPro" id="IPR017850">
    <property type="entry name" value="Alkaline_phosphatase_core_sf"/>
</dbReference>
<keyword evidence="5 11" id="KW-0812">Transmembrane</keyword>
<dbReference type="Gene3D" id="3.40.720.10">
    <property type="entry name" value="Alkaline Phosphatase, subunit A"/>
    <property type="match status" value="1"/>
</dbReference>
<dbReference type="EMBL" id="RYZS01000001">
    <property type="protein sequence ID" value="RVU96561.1"/>
    <property type="molecule type" value="Genomic_DNA"/>
</dbReference>
<evidence type="ECO:0000313" key="14">
    <source>
        <dbReference type="Proteomes" id="UP000288388"/>
    </source>
</evidence>
<protein>
    <submittedName>
        <fullName evidence="13">LTA synthase family protein</fullName>
    </submittedName>
</protein>
<feature type="transmembrane region" description="Helical" evidence="11">
    <location>
        <begin position="81"/>
        <end position="102"/>
    </location>
</feature>
<organism evidence="13 14">
    <name type="scientific">Enterococcus avium</name>
    <name type="common">Streptococcus avium</name>
    <dbReference type="NCBI Taxonomy" id="33945"/>
    <lineage>
        <taxon>Bacteria</taxon>
        <taxon>Bacillati</taxon>
        <taxon>Bacillota</taxon>
        <taxon>Bacilli</taxon>
        <taxon>Lactobacillales</taxon>
        <taxon>Enterococcaceae</taxon>
        <taxon>Enterococcus</taxon>
    </lineage>
</organism>
<dbReference type="InterPro" id="IPR000917">
    <property type="entry name" value="Sulfatase_N"/>
</dbReference>
<evidence type="ECO:0000256" key="8">
    <source>
        <dbReference type="PIRSR" id="PIRSR005091-1"/>
    </source>
</evidence>
<feature type="transmembrane region" description="Helical" evidence="11">
    <location>
        <begin position="167"/>
        <end position="185"/>
    </location>
</feature>
<dbReference type="InterPro" id="IPR050448">
    <property type="entry name" value="OpgB/LTA_synthase_biosynth"/>
</dbReference>
<sequence>MIEGSEYLKIINRNPITLSQRQILYGFSISLWIKYMFAYVLDFKVNFSSPIQYAILLVNPASSIVLFFSILLFIKKEKSFLITLIMLYSVLSIWLIANVLYYREYTDFITINTILGFGKIASGLGESAIQLFRPYDSFYVIDQVVFIILYSLKKLKVSKTEFRRKYILNYYLVVALFVTLNFSLAEVFRPGLLSRTFSRDYIVKYLGLNFYFFYDGVETYKTNLVKAEASPTDLQPIENYLKTNKKNSQNELFGIATKKNVIAIQLESFQQFLIDYKLEKNGQEYEVTPFINSIFGSEDTYSFTNIFSQVGPGRTSDAETLVDTSLFGLENGSLFSKLGDKNTFQALPGILKSQKNYTSAVFHGNDGNFWNRNGTYKQFGYDYFFDSSYYKQNDNNSFQYGLMDKDFFEQSVNYFEKLPQPFYSKFITVSNHYPYDNLKEADKGFPLAETEDETINNYFSTANYLDSAVEEFFEYLKKSGVYDNSIIVLYGDHYGISNSRNRSLAKLLGKDKSEWTEFDNLQMQRVPLMIKIPGINKGKIVETYGGLVDLMPTLLSLLGIDNSEYLQIGKNLLDREKEQLVAFRNGSFTTPDISVIKEKNYDNRTGTVIEDPSEEMLLKVEQYKKRVNNLLDASDSINNGNLLRFYSVNNFQVIDPENYDYTNQMEKIKKSPGSLYSNNQFESTISLYEKKSYSDHISE</sequence>
<dbReference type="Gene3D" id="3.30.1120.170">
    <property type="match status" value="1"/>
</dbReference>
<evidence type="ECO:0000313" key="13">
    <source>
        <dbReference type="EMBL" id="RVU96561.1"/>
    </source>
</evidence>
<evidence type="ECO:0000256" key="7">
    <source>
        <dbReference type="ARBA" id="ARBA00023136"/>
    </source>
</evidence>